<feature type="region of interest" description="Disordered" evidence="1">
    <location>
        <begin position="377"/>
        <end position="420"/>
    </location>
</feature>
<feature type="domain" description="SAC" evidence="2">
    <location>
        <begin position="336"/>
        <end position="741"/>
    </location>
</feature>
<dbReference type="Proteomes" id="UP000076532">
    <property type="component" value="Unassembled WGS sequence"/>
</dbReference>
<dbReference type="EMBL" id="KV417549">
    <property type="protein sequence ID" value="KZP21240.1"/>
    <property type="molecule type" value="Genomic_DNA"/>
</dbReference>
<dbReference type="AlphaFoldDB" id="A0A166JV08"/>
<feature type="region of interest" description="Disordered" evidence="1">
    <location>
        <begin position="1"/>
        <end position="25"/>
    </location>
</feature>
<dbReference type="PANTHER" id="PTHR45662">
    <property type="entry name" value="PHOSPHATIDYLINOSITIDE PHOSPHATASE SAC1"/>
    <property type="match status" value="1"/>
</dbReference>
<feature type="compositionally biased region" description="Low complexity" evidence="1">
    <location>
        <begin position="232"/>
        <end position="245"/>
    </location>
</feature>
<feature type="compositionally biased region" description="Low complexity" evidence="1">
    <location>
        <begin position="963"/>
        <end position="976"/>
    </location>
</feature>
<feature type="domain" description="HSac2" evidence="3">
    <location>
        <begin position="813"/>
        <end position="971"/>
    </location>
</feature>
<keyword evidence="5" id="KW-1185">Reference proteome</keyword>
<reference evidence="4 5" key="1">
    <citation type="journal article" date="2016" name="Mol. Biol. Evol.">
        <title>Comparative Genomics of Early-Diverging Mushroom-Forming Fungi Provides Insights into the Origins of Lignocellulose Decay Capabilities.</title>
        <authorList>
            <person name="Nagy L.G."/>
            <person name="Riley R."/>
            <person name="Tritt A."/>
            <person name="Adam C."/>
            <person name="Daum C."/>
            <person name="Floudas D."/>
            <person name="Sun H."/>
            <person name="Yadav J.S."/>
            <person name="Pangilinan J."/>
            <person name="Larsson K.H."/>
            <person name="Matsuura K."/>
            <person name="Barry K."/>
            <person name="Labutti K."/>
            <person name="Kuo R."/>
            <person name="Ohm R.A."/>
            <person name="Bhattacharya S.S."/>
            <person name="Shirouzu T."/>
            <person name="Yoshinaga Y."/>
            <person name="Martin F.M."/>
            <person name="Grigoriev I.V."/>
            <person name="Hibbett D.S."/>
        </authorList>
    </citation>
    <scope>NUCLEOTIDE SEQUENCE [LARGE SCALE GENOMIC DNA]</scope>
    <source>
        <strain evidence="4 5">CBS 109695</strain>
    </source>
</reference>
<dbReference type="GO" id="GO:0005783">
    <property type="term" value="C:endoplasmic reticulum"/>
    <property type="evidence" value="ECO:0007669"/>
    <property type="project" value="TreeGrafter"/>
</dbReference>
<feature type="compositionally biased region" description="Polar residues" evidence="1">
    <location>
        <begin position="945"/>
        <end position="956"/>
    </location>
</feature>
<protein>
    <recommendedName>
        <fullName evidence="6">SAC domain-containing protein</fullName>
    </recommendedName>
</protein>
<proteinExistence type="predicted"/>
<organism evidence="4 5">
    <name type="scientific">Athelia psychrophila</name>
    <dbReference type="NCBI Taxonomy" id="1759441"/>
    <lineage>
        <taxon>Eukaryota</taxon>
        <taxon>Fungi</taxon>
        <taxon>Dikarya</taxon>
        <taxon>Basidiomycota</taxon>
        <taxon>Agaricomycotina</taxon>
        <taxon>Agaricomycetes</taxon>
        <taxon>Agaricomycetidae</taxon>
        <taxon>Atheliales</taxon>
        <taxon>Atheliaceae</taxon>
        <taxon>Athelia</taxon>
    </lineage>
</organism>
<dbReference type="GO" id="GO:0043812">
    <property type="term" value="F:phosphatidylinositol-4-phosphate phosphatase activity"/>
    <property type="evidence" value="ECO:0007669"/>
    <property type="project" value="TreeGrafter"/>
</dbReference>
<dbReference type="PANTHER" id="PTHR45662:SF7">
    <property type="entry name" value="SACI DOMAIN PROTEIN (AFU_ORTHOLOGUE AFUA_1G15890)"/>
    <property type="match status" value="1"/>
</dbReference>
<accession>A0A166JV08</accession>
<dbReference type="OrthoDB" id="405996at2759"/>
<feature type="region of interest" description="Disordered" evidence="1">
    <location>
        <begin position="945"/>
        <end position="987"/>
    </location>
</feature>
<dbReference type="Pfam" id="PF02383">
    <property type="entry name" value="Syja_N"/>
    <property type="match status" value="1"/>
</dbReference>
<feature type="compositionally biased region" description="Acidic residues" evidence="1">
    <location>
        <begin position="191"/>
        <end position="201"/>
    </location>
</feature>
<dbReference type="PROSITE" id="PS50275">
    <property type="entry name" value="SAC"/>
    <property type="match status" value="1"/>
</dbReference>
<name>A0A166JV08_9AGAM</name>
<evidence type="ECO:0000259" key="3">
    <source>
        <dbReference type="PROSITE" id="PS51791"/>
    </source>
</evidence>
<dbReference type="InterPro" id="IPR034753">
    <property type="entry name" value="hSac2"/>
</dbReference>
<dbReference type="InterPro" id="IPR022158">
    <property type="entry name" value="Inositol_phosphatase"/>
</dbReference>
<dbReference type="STRING" id="436010.A0A166JV08"/>
<dbReference type="InterPro" id="IPR002013">
    <property type="entry name" value="SAC_dom"/>
</dbReference>
<evidence type="ECO:0000259" key="2">
    <source>
        <dbReference type="PROSITE" id="PS50275"/>
    </source>
</evidence>
<dbReference type="PROSITE" id="PS51791">
    <property type="entry name" value="HSAC2"/>
    <property type="match status" value="1"/>
</dbReference>
<evidence type="ECO:0000256" key="1">
    <source>
        <dbReference type="SAM" id="MobiDB-lite"/>
    </source>
</evidence>
<gene>
    <name evidence="4" type="ORF">FIBSPDRAFT_1044393</name>
</gene>
<evidence type="ECO:0000313" key="5">
    <source>
        <dbReference type="Proteomes" id="UP000076532"/>
    </source>
</evidence>
<dbReference type="Pfam" id="PF12456">
    <property type="entry name" value="hSac2"/>
    <property type="match status" value="1"/>
</dbReference>
<feature type="region of interest" description="Disordered" evidence="1">
    <location>
        <begin position="283"/>
        <end position="304"/>
    </location>
</feature>
<sequence length="1099" mass="121200">MKRFFTRPPANQPANTAPPTILQPASAGPGLNHYPKYTVPPVPHPCPHEHIAVLATPDGLLLRPHIAGLKHPTGLVRMAWGREGGVQESQEEVTEDWGSSVIIYGIVGVLQLNLASYLLVITSRNEIGQLFDPAHPVYSVKSVTPIPLTYARATVVINTLASSRNSHSQSRPSIIPRNTVGSSLSSHDGSETSDSEVDGDETPTAARVTFAQNDKVKVLTPARSTSILAQEGISPAGSGASTPGSEDSPVTSPAAMTITDRLSFWTRLAKRTPDTMHSIDDVISTEGQAEERPPLEPPGSSRSSNAISSILAATTSAPKSAEEQSSELETKIVREVVKEFTKGGMYFAYHFDITRSLQHKQAQISKSQKQTKLLASLNALPEKASPPQKRRSRGASRTASEPPLSPNAPNSPVTERPPADDKVDALAEAYPTLPLWRRVDRHFWWNEWLSKPFVDAGLHPYVLPIMQGHCQISQFHIPREPVDNETGDVAVADFIVISRRSRDRAGLRYQRRGVDEDANVANFVESESIMRVEREGFVNVFSYVQIRGSIPLFWTQTGYSLKPPPLLNPERTHDQNLDALKRHFSRTVPDYGPHHIINLAEQQGKEGSITTAYRDYVGELGDKDVSYNEYDFHKETKGMKYENIANLVEKMQRTFEHQGYLWISNNSLMSEQKGVFRVNCIDCLDRTNVVQSAFARYVLNRQLGAVALLNVPDGPQKTDMDVIFNDMWANNGDAISRAYAGTSALKSDFTRTGKRDLGGLLNDGVNSLARLYSSTFSDWFCQAVIDFMLGNRTFSVFSEFLLKMQSTDPGELIRLSKIRAEAIATCSSRVLPEEERMQCGWTLFAPEGLGTKMANNFEEKVLLLTARALYIISYDYNLDKIKTYTRAPLGDILNITKGAYILSPLEEASRDPLQNSGFVVSWLSTNQTTRVTSYSYRNSLDPASSPFTSPIQSSFNPQPPRKSSTTQSSLSGSTRPSSPPQPKRRESVLSRILSDVTPEVGSQTNFAAFKALPVDPARTRRGSSTAYAEPADDLTGAASCKEAVDIIVDAIRLACEDMGNIHGDIITEGDVVSLQDARKATNLYAKMEYSVKKLLWYGS</sequence>
<evidence type="ECO:0008006" key="6">
    <source>
        <dbReference type="Google" id="ProtNLM"/>
    </source>
</evidence>
<evidence type="ECO:0000313" key="4">
    <source>
        <dbReference type="EMBL" id="KZP21240.1"/>
    </source>
</evidence>
<dbReference type="GO" id="GO:0046856">
    <property type="term" value="P:phosphatidylinositol dephosphorylation"/>
    <property type="evidence" value="ECO:0007669"/>
    <property type="project" value="TreeGrafter"/>
</dbReference>
<feature type="region of interest" description="Disordered" evidence="1">
    <location>
        <begin position="232"/>
        <end position="253"/>
    </location>
</feature>
<feature type="compositionally biased region" description="Low complexity" evidence="1">
    <location>
        <begin position="8"/>
        <end position="20"/>
    </location>
</feature>
<feature type="region of interest" description="Disordered" evidence="1">
    <location>
        <begin position="165"/>
        <end position="208"/>
    </location>
</feature>